<gene>
    <name evidence="1" type="ORF">Tco_0748089</name>
</gene>
<evidence type="ECO:0000313" key="1">
    <source>
        <dbReference type="EMBL" id="GJS81548.1"/>
    </source>
</evidence>
<dbReference type="Proteomes" id="UP001151760">
    <property type="component" value="Unassembled WGS sequence"/>
</dbReference>
<dbReference type="CDD" id="cd09272">
    <property type="entry name" value="RNase_HI_RT_Ty1"/>
    <property type="match status" value="1"/>
</dbReference>
<dbReference type="PANTHER" id="PTHR11439:SF508">
    <property type="entry name" value="RNA-DIRECTED DNA POLYMERASE"/>
    <property type="match status" value="1"/>
</dbReference>
<organism evidence="1 2">
    <name type="scientific">Tanacetum coccineum</name>
    <dbReference type="NCBI Taxonomy" id="301880"/>
    <lineage>
        <taxon>Eukaryota</taxon>
        <taxon>Viridiplantae</taxon>
        <taxon>Streptophyta</taxon>
        <taxon>Embryophyta</taxon>
        <taxon>Tracheophyta</taxon>
        <taxon>Spermatophyta</taxon>
        <taxon>Magnoliopsida</taxon>
        <taxon>eudicotyledons</taxon>
        <taxon>Gunneridae</taxon>
        <taxon>Pentapetalae</taxon>
        <taxon>asterids</taxon>
        <taxon>campanulids</taxon>
        <taxon>Asterales</taxon>
        <taxon>Asteraceae</taxon>
        <taxon>Asteroideae</taxon>
        <taxon>Anthemideae</taxon>
        <taxon>Anthemidinae</taxon>
        <taxon>Tanacetum</taxon>
    </lineage>
</organism>
<comment type="caution">
    <text evidence="1">The sequence shown here is derived from an EMBL/GenBank/DDBJ whole genome shotgun (WGS) entry which is preliminary data.</text>
</comment>
<dbReference type="EMBL" id="BQNB010010756">
    <property type="protein sequence ID" value="GJS81548.1"/>
    <property type="molecule type" value="Genomic_DNA"/>
</dbReference>
<sequence length="176" mass="19785">MMTMKDICKQVFKIKHKSTSEVDRFKARLVAKGFNQMEGSGIEFSKSDDTFKVIAFSDLDWAKCHMTKSAMASATCEVMWILKVLKDLNLDNLVTVTLFCDNKSTIHIAVNPIMHEKTKHFDIDVHLVREIVASSSIKAEKVDYKGLIADILTKALGSAQHTVLTKRLGMVNMFVS</sequence>
<keyword evidence="2" id="KW-1185">Reference proteome</keyword>
<reference evidence="1" key="2">
    <citation type="submission" date="2022-01" db="EMBL/GenBank/DDBJ databases">
        <authorList>
            <person name="Yamashiro T."/>
            <person name="Shiraishi A."/>
            <person name="Satake H."/>
            <person name="Nakayama K."/>
        </authorList>
    </citation>
    <scope>NUCLEOTIDE SEQUENCE</scope>
</reference>
<proteinExistence type="predicted"/>
<protein>
    <submittedName>
        <fullName evidence="1">Uncharacterized protein</fullName>
    </submittedName>
</protein>
<accession>A0ABQ4YY18</accession>
<dbReference type="PANTHER" id="PTHR11439">
    <property type="entry name" value="GAG-POL-RELATED RETROTRANSPOSON"/>
    <property type="match status" value="1"/>
</dbReference>
<reference evidence="1" key="1">
    <citation type="journal article" date="2022" name="Int. J. Mol. Sci.">
        <title>Draft Genome of Tanacetum Coccineum: Genomic Comparison of Closely Related Tanacetum-Family Plants.</title>
        <authorList>
            <person name="Yamashiro T."/>
            <person name="Shiraishi A."/>
            <person name="Nakayama K."/>
            <person name="Satake H."/>
        </authorList>
    </citation>
    <scope>NUCLEOTIDE SEQUENCE</scope>
</reference>
<name>A0ABQ4YY18_9ASTR</name>
<evidence type="ECO:0000313" key="2">
    <source>
        <dbReference type="Proteomes" id="UP001151760"/>
    </source>
</evidence>